<evidence type="ECO:0000256" key="1">
    <source>
        <dbReference type="ARBA" id="ARBA00013278"/>
    </source>
</evidence>
<dbReference type="AlphaFoldDB" id="A0A914P0M9"/>
<dbReference type="Pfam" id="PF12796">
    <property type="entry name" value="Ank_2"/>
    <property type="match status" value="1"/>
</dbReference>
<evidence type="ECO:0000256" key="3">
    <source>
        <dbReference type="ARBA" id="ARBA00022801"/>
    </source>
</evidence>
<dbReference type="SUPFAM" id="SSF48403">
    <property type="entry name" value="Ankyrin repeat"/>
    <property type="match status" value="1"/>
</dbReference>
<dbReference type="SUPFAM" id="SSF48371">
    <property type="entry name" value="ARM repeat"/>
    <property type="match status" value="1"/>
</dbReference>
<accession>A0A914P0M9</accession>
<feature type="active site" description="Nucleophile" evidence="8">
    <location>
        <position position="226"/>
    </location>
</feature>
<feature type="short sequence motif" description="DGA/G" evidence="8">
    <location>
        <begin position="347"/>
        <end position="349"/>
    </location>
</feature>
<dbReference type="EC" id="3.1.1.4" evidence="1"/>
<dbReference type="PANTHER" id="PTHR24139:SF34">
    <property type="entry name" value="85_88 KDA CALCIUM-INDEPENDENT PHOSPHOLIPASE A2"/>
    <property type="match status" value="1"/>
</dbReference>
<evidence type="ECO:0000256" key="2">
    <source>
        <dbReference type="ARBA" id="ARBA00022737"/>
    </source>
</evidence>
<dbReference type="InterPro" id="IPR036770">
    <property type="entry name" value="Ankyrin_rpt-contain_sf"/>
</dbReference>
<dbReference type="Gene3D" id="3.40.1090.10">
    <property type="entry name" value="Cytosolic phospholipase A2 catalytic domain"/>
    <property type="match status" value="1"/>
</dbReference>
<dbReference type="InterPro" id="IPR016035">
    <property type="entry name" value="Acyl_Trfase/lysoPLipase"/>
</dbReference>
<sequence>MKIINAYDTDYDEKTPGELSDLLHYHTAEGNLDFVMKISSYDCDINAKDDNGNTPLHIAVSEKFLEITRTLLVMGANPNILNKNGETPRHIAAANLEDSDFIQTLIIGGANRCSSSKKGCKSGCMNENILEEVNDDVSLYNSFEELKKMENREHKLSNQKNQDEIYKQMMEALENMSNNNTKNYINVLSLDGGGVRGLVSLQILSEIEKMIGEPLFQYFDWVIGTSTGAIITAALTMGKSIRDCQKLYLRFKDDVFSRSISSPRSRTVALINFLQKEMGGTRLSDVPWPRLIFTTVKTNEPPGHRLKLIRNYQLYSSTMEEDLELVKVLQMSSAAPMYLEAVDEYIDGGLASNNPIHDLLTEMYQWNSGKRESEKKVRIGCAISIGTGIGPNDEPPKNLDFNGNRITNIPSFIDLAKLAMDQATASEGKTTEHAFARCSELGIPLFRLNPSLSKYVPLDTTSDYVLAEMMWESFVYAKNNQEQIKKMASLLKKNGPSFSRQQCFKKIPQSIPVLPVSDYIGSIKSNDPDVRLVGLKKLRKSLTDRSRCDKVVSCGITSIQYEAVSVINIVTTNRNTFIHGDRISLFFDLLSADVEEVRDEAMYAIGRTVHFASNCKKCVNLGIISILSEASHTKTSDTFSRSATRIMFYIARNMPEILSQQIARKMIQIQSMLTLQTDTDTVLYISLLIDCFDRAGLFSKMSLEDVGLICKILYDIIADDNFQIEHKALAFDCLLQIAVVSKIQIEASLVENFIPILNDLPEEIEFKFCNIFLQKCSIEFYVPSVMASKELKKKVYEFLNESGVTEAIKSYQNDSNTEIAQFSAKLITAFENI</sequence>
<feature type="domain" description="PNPLA" evidence="9">
    <location>
        <begin position="188"/>
        <end position="360"/>
    </location>
</feature>
<dbReference type="InterPro" id="IPR002641">
    <property type="entry name" value="PNPLA_dom"/>
</dbReference>
<dbReference type="PROSITE" id="PS50088">
    <property type="entry name" value="ANK_REPEAT"/>
    <property type="match status" value="1"/>
</dbReference>
<comment type="catalytic activity">
    <reaction evidence="6">
        <text>a 1,2-diacyl-sn-glycero-3-phosphocholine + H2O = a 1-acyl-sn-glycero-3-phosphocholine + a fatty acid + H(+)</text>
        <dbReference type="Rhea" id="RHEA:15801"/>
        <dbReference type="ChEBI" id="CHEBI:15377"/>
        <dbReference type="ChEBI" id="CHEBI:15378"/>
        <dbReference type="ChEBI" id="CHEBI:28868"/>
        <dbReference type="ChEBI" id="CHEBI:57643"/>
        <dbReference type="ChEBI" id="CHEBI:58168"/>
        <dbReference type="EC" id="3.1.1.4"/>
    </reaction>
    <physiologicalReaction direction="left-to-right" evidence="6">
        <dbReference type="Rhea" id="RHEA:15802"/>
    </physiologicalReaction>
</comment>
<name>A0A914P0M9_9BILA</name>
<dbReference type="PROSITE" id="PS51635">
    <property type="entry name" value="PNPLA"/>
    <property type="match status" value="1"/>
</dbReference>
<organism evidence="10 11">
    <name type="scientific">Panagrolaimus davidi</name>
    <dbReference type="NCBI Taxonomy" id="227884"/>
    <lineage>
        <taxon>Eukaryota</taxon>
        <taxon>Metazoa</taxon>
        <taxon>Ecdysozoa</taxon>
        <taxon>Nematoda</taxon>
        <taxon>Chromadorea</taxon>
        <taxon>Rhabditida</taxon>
        <taxon>Tylenchina</taxon>
        <taxon>Panagrolaimomorpha</taxon>
        <taxon>Panagrolaimoidea</taxon>
        <taxon>Panagrolaimidae</taxon>
        <taxon>Panagrolaimus</taxon>
    </lineage>
</organism>
<reference evidence="11" key="1">
    <citation type="submission" date="2022-11" db="UniProtKB">
        <authorList>
            <consortium name="WormBaseParasite"/>
        </authorList>
    </citation>
    <scope>IDENTIFICATION</scope>
</reference>
<dbReference type="GO" id="GO:2000304">
    <property type="term" value="P:positive regulation of ceramide biosynthetic process"/>
    <property type="evidence" value="ECO:0007669"/>
    <property type="project" value="TreeGrafter"/>
</dbReference>
<dbReference type="PROSITE" id="PS50297">
    <property type="entry name" value="ANK_REP_REGION"/>
    <property type="match status" value="1"/>
</dbReference>
<keyword evidence="3 8" id="KW-0378">Hydrolase</keyword>
<evidence type="ECO:0000313" key="10">
    <source>
        <dbReference type="Proteomes" id="UP000887578"/>
    </source>
</evidence>
<keyword evidence="10" id="KW-1185">Reference proteome</keyword>
<evidence type="ECO:0000313" key="11">
    <source>
        <dbReference type="WBParaSite" id="PDA_v2.g10733.t1"/>
    </source>
</evidence>
<dbReference type="SMART" id="SM00248">
    <property type="entry name" value="ANK"/>
    <property type="match status" value="3"/>
</dbReference>
<evidence type="ECO:0000256" key="8">
    <source>
        <dbReference type="PROSITE-ProRule" id="PRU01161"/>
    </source>
</evidence>
<dbReference type="GO" id="GO:0047499">
    <property type="term" value="F:calcium-independent phospholipase A2 activity"/>
    <property type="evidence" value="ECO:0007669"/>
    <property type="project" value="InterPro"/>
</dbReference>
<dbReference type="Proteomes" id="UP000887578">
    <property type="component" value="Unplaced"/>
</dbReference>
<dbReference type="InterPro" id="IPR011989">
    <property type="entry name" value="ARM-like"/>
</dbReference>
<dbReference type="PANTHER" id="PTHR24139">
    <property type="entry name" value="CALCIUM-INDEPENDENT PHOSPHOLIPASE A2"/>
    <property type="match status" value="1"/>
</dbReference>
<keyword evidence="2" id="KW-0677">Repeat</keyword>
<evidence type="ECO:0000256" key="4">
    <source>
        <dbReference type="ARBA" id="ARBA00023043"/>
    </source>
</evidence>
<feature type="short sequence motif" description="GXSXG" evidence="8">
    <location>
        <begin position="224"/>
        <end position="228"/>
    </location>
</feature>
<dbReference type="WBParaSite" id="PDA_v2.g10733.t1">
    <property type="protein sequence ID" value="PDA_v2.g10733.t1"/>
    <property type="gene ID" value="PDA_v2.g10733"/>
</dbReference>
<dbReference type="InterPro" id="IPR002110">
    <property type="entry name" value="Ankyrin_rpt"/>
</dbReference>
<evidence type="ECO:0000256" key="6">
    <source>
        <dbReference type="ARBA" id="ARBA00023422"/>
    </source>
</evidence>
<dbReference type="InterPro" id="IPR047148">
    <property type="entry name" value="PLPL9"/>
</dbReference>
<dbReference type="GO" id="GO:0016042">
    <property type="term" value="P:lipid catabolic process"/>
    <property type="evidence" value="ECO:0007669"/>
    <property type="project" value="UniProtKB-UniRule"/>
</dbReference>
<keyword evidence="5 8" id="KW-0443">Lipid metabolism</keyword>
<feature type="short sequence motif" description="GXGXXG" evidence="8">
    <location>
        <begin position="192"/>
        <end position="197"/>
    </location>
</feature>
<feature type="active site" description="Proton acceptor" evidence="8">
    <location>
        <position position="347"/>
    </location>
</feature>
<protein>
    <recommendedName>
        <fullName evidence="1">phospholipase A2</fullName>
        <ecNumber evidence="1">3.1.1.4</ecNumber>
    </recommendedName>
</protein>
<dbReference type="SUPFAM" id="SSF52151">
    <property type="entry name" value="FabD/lysophospholipase-like"/>
    <property type="match status" value="1"/>
</dbReference>
<evidence type="ECO:0000259" key="9">
    <source>
        <dbReference type="PROSITE" id="PS51635"/>
    </source>
</evidence>
<dbReference type="Gene3D" id="1.25.10.10">
    <property type="entry name" value="Leucine-rich Repeat Variant"/>
    <property type="match status" value="1"/>
</dbReference>
<keyword evidence="4 7" id="KW-0040">ANK repeat</keyword>
<feature type="repeat" description="ANK" evidence="7">
    <location>
        <begin position="51"/>
        <end position="83"/>
    </location>
</feature>
<dbReference type="InterPro" id="IPR016024">
    <property type="entry name" value="ARM-type_fold"/>
</dbReference>
<evidence type="ECO:0000256" key="5">
    <source>
        <dbReference type="ARBA" id="ARBA00023098"/>
    </source>
</evidence>
<proteinExistence type="predicted"/>
<evidence type="ECO:0000256" key="7">
    <source>
        <dbReference type="PROSITE-ProRule" id="PRU00023"/>
    </source>
</evidence>
<keyword evidence="8" id="KW-0442">Lipid degradation</keyword>
<dbReference type="Gene3D" id="1.25.40.20">
    <property type="entry name" value="Ankyrin repeat-containing domain"/>
    <property type="match status" value="1"/>
</dbReference>
<dbReference type="Pfam" id="PF01734">
    <property type="entry name" value="Patatin"/>
    <property type="match status" value="1"/>
</dbReference>
<dbReference type="GO" id="GO:0005739">
    <property type="term" value="C:mitochondrion"/>
    <property type="evidence" value="ECO:0007669"/>
    <property type="project" value="TreeGrafter"/>
</dbReference>
<dbReference type="GO" id="GO:0052816">
    <property type="term" value="F:long-chain fatty acyl-CoA hydrolase activity"/>
    <property type="evidence" value="ECO:0007669"/>
    <property type="project" value="TreeGrafter"/>
</dbReference>